<sequence>MSHLLRTAVELQEAIDKASLYLPRLGYCSSMAIYLEKSRFSEFDWYEEESYAQTTVAGKAMKELNSLQSKHKLTFASGKLELVCKIIISRAGCEYKGNILSEGCVFLEDKDLDERLRKWYEGGAVADGDMKVEEAEV</sequence>
<evidence type="ECO:0000313" key="1">
    <source>
        <dbReference type="EMBL" id="KAJ7634792.1"/>
    </source>
</evidence>
<proteinExistence type="predicted"/>
<protein>
    <submittedName>
        <fullName evidence="1">Uncharacterized protein</fullName>
    </submittedName>
</protein>
<reference evidence="1" key="1">
    <citation type="submission" date="2023-03" db="EMBL/GenBank/DDBJ databases">
        <title>Massive genome expansion in bonnet fungi (Mycena s.s.) driven by repeated elements and novel gene families across ecological guilds.</title>
        <authorList>
            <consortium name="Lawrence Berkeley National Laboratory"/>
            <person name="Harder C.B."/>
            <person name="Miyauchi S."/>
            <person name="Viragh M."/>
            <person name="Kuo A."/>
            <person name="Thoen E."/>
            <person name="Andreopoulos B."/>
            <person name="Lu D."/>
            <person name="Skrede I."/>
            <person name="Drula E."/>
            <person name="Henrissat B."/>
            <person name="Morin E."/>
            <person name="Kohler A."/>
            <person name="Barry K."/>
            <person name="LaButti K."/>
            <person name="Morin E."/>
            <person name="Salamov A."/>
            <person name="Lipzen A."/>
            <person name="Mereny Z."/>
            <person name="Hegedus B."/>
            <person name="Baldrian P."/>
            <person name="Stursova M."/>
            <person name="Weitz H."/>
            <person name="Taylor A."/>
            <person name="Grigoriev I.V."/>
            <person name="Nagy L.G."/>
            <person name="Martin F."/>
            <person name="Kauserud H."/>
        </authorList>
    </citation>
    <scope>NUCLEOTIDE SEQUENCE</scope>
    <source>
        <strain evidence="1">9284</strain>
    </source>
</reference>
<dbReference type="AlphaFoldDB" id="A0AAD7FS96"/>
<gene>
    <name evidence="1" type="ORF">FB45DRAFT_790163</name>
</gene>
<accession>A0AAD7FS96</accession>
<evidence type="ECO:0000313" key="2">
    <source>
        <dbReference type="Proteomes" id="UP001221142"/>
    </source>
</evidence>
<name>A0AAD7FS96_9AGAR</name>
<organism evidence="1 2">
    <name type="scientific">Roridomyces roridus</name>
    <dbReference type="NCBI Taxonomy" id="1738132"/>
    <lineage>
        <taxon>Eukaryota</taxon>
        <taxon>Fungi</taxon>
        <taxon>Dikarya</taxon>
        <taxon>Basidiomycota</taxon>
        <taxon>Agaricomycotina</taxon>
        <taxon>Agaricomycetes</taxon>
        <taxon>Agaricomycetidae</taxon>
        <taxon>Agaricales</taxon>
        <taxon>Marasmiineae</taxon>
        <taxon>Mycenaceae</taxon>
        <taxon>Roridomyces</taxon>
    </lineage>
</organism>
<comment type="caution">
    <text evidence="1">The sequence shown here is derived from an EMBL/GenBank/DDBJ whole genome shotgun (WGS) entry which is preliminary data.</text>
</comment>
<dbReference type="EMBL" id="JARKIF010000007">
    <property type="protein sequence ID" value="KAJ7634792.1"/>
    <property type="molecule type" value="Genomic_DNA"/>
</dbReference>
<keyword evidence="2" id="KW-1185">Reference proteome</keyword>
<dbReference type="Proteomes" id="UP001221142">
    <property type="component" value="Unassembled WGS sequence"/>
</dbReference>
<feature type="non-terminal residue" evidence="1">
    <location>
        <position position="137"/>
    </location>
</feature>